<feature type="region of interest" description="Disordered" evidence="3">
    <location>
        <begin position="15"/>
        <end position="144"/>
    </location>
</feature>
<feature type="compositionally biased region" description="Basic and acidic residues" evidence="3">
    <location>
        <begin position="957"/>
        <end position="973"/>
    </location>
</feature>
<feature type="compositionally biased region" description="Basic and acidic residues" evidence="3">
    <location>
        <begin position="194"/>
        <end position="216"/>
    </location>
</feature>
<keyword evidence="2" id="KW-0539">Nucleus</keyword>
<dbReference type="PANTHER" id="PTHR21689">
    <property type="entry name" value="LIN-9"/>
    <property type="match status" value="1"/>
</dbReference>
<proteinExistence type="predicted"/>
<dbReference type="GO" id="GO:0006357">
    <property type="term" value="P:regulation of transcription by RNA polymerase II"/>
    <property type="evidence" value="ECO:0007669"/>
    <property type="project" value="TreeGrafter"/>
</dbReference>
<dbReference type="GO" id="GO:0006351">
    <property type="term" value="P:DNA-templated transcription"/>
    <property type="evidence" value="ECO:0007669"/>
    <property type="project" value="InterPro"/>
</dbReference>
<comment type="caution">
    <text evidence="5">The sequence shown here is derived from an EMBL/GenBank/DDBJ whole genome shotgun (WGS) entry which is preliminary data.</text>
</comment>
<keyword evidence="6" id="KW-1185">Reference proteome</keyword>
<dbReference type="Proteomes" id="UP000265515">
    <property type="component" value="Unassembled WGS sequence"/>
</dbReference>
<dbReference type="EMBL" id="BFEA01000290">
    <property type="protein sequence ID" value="GBG78256.1"/>
    <property type="molecule type" value="Genomic_DNA"/>
</dbReference>
<feature type="compositionally biased region" description="Polar residues" evidence="3">
    <location>
        <begin position="1015"/>
        <end position="1029"/>
    </location>
</feature>
<dbReference type="PANTHER" id="PTHR21689:SF2">
    <property type="entry name" value="PROTEIN LIN-9 HOMOLOG"/>
    <property type="match status" value="1"/>
</dbReference>
<dbReference type="InterPro" id="IPR033471">
    <property type="entry name" value="DIRP"/>
</dbReference>
<dbReference type="GO" id="GO:0003677">
    <property type="term" value="F:DNA binding"/>
    <property type="evidence" value="ECO:0007669"/>
    <property type="project" value="TreeGrafter"/>
</dbReference>
<name>A0A388L7I0_CHABU</name>
<accession>A0A388L7I0</accession>
<reference evidence="5 6" key="1">
    <citation type="journal article" date="2018" name="Cell">
        <title>The Chara Genome: Secondary Complexity and Implications for Plant Terrestrialization.</title>
        <authorList>
            <person name="Nishiyama T."/>
            <person name="Sakayama H."/>
            <person name="Vries J.D."/>
            <person name="Buschmann H."/>
            <person name="Saint-Marcoux D."/>
            <person name="Ullrich K.K."/>
            <person name="Haas F.B."/>
            <person name="Vanderstraeten L."/>
            <person name="Becker D."/>
            <person name="Lang D."/>
            <person name="Vosolsobe S."/>
            <person name="Rombauts S."/>
            <person name="Wilhelmsson P.K.I."/>
            <person name="Janitza P."/>
            <person name="Kern R."/>
            <person name="Heyl A."/>
            <person name="Rumpler F."/>
            <person name="Villalobos L.I.A.C."/>
            <person name="Clay J.M."/>
            <person name="Skokan R."/>
            <person name="Toyoda A."/>
            <person name="Suzuki Y."/>
            <person name="Kagoshima H."/>
            <person name="Schijlen E."/>
            <person name="Tajeshwar N."/>
            <person name="Catarino B."/>
            <person name="Hetherington A.J."/>
            <person name="Saltykova A."/>
            <person name="Bonnot C."/>
            <person name="Breuninger H."/>
            <person name="Symeonidi A."/>
            <person name="Radhakrishnan G.V."/>
            <person name="Van Nieuwerburgh F."/>
            <person name="Deforce D."/>
            <person name="Chang C."/>
            <person name="Karol K.G."/>
            <person name="Hedrich R."/>
            <person name="Ulvskov P."/>
            <person name="Glockner G."/>
            <person name="Delwiche C.F."/>
            <person name="Petrasek J."/>
            <person name="Van de Peer Y."/>
            <person name="Friml J."/>
            <person name="Beilby M."/>
            <person name="Dolan L."/>
            <person name="Kohara Y."/>
            <person name="Sugano S."/>
            <person name="Fujiyama A."/>
            <person name="Delaux P.-M."/>
            <person name="Quint M."/>
            <person name="TheiBen G."/>
            <person name="Hagemann M."/>
            <person name="Harholt J."/>
            <person name="Dunand C."/>
            <person name="Zachgo S."/>
            <person name="Langdale J."/>
            <person name="Maumus F."/>
            <person name="Straeten D.V.D."/>
            <person name="Gould S.B."/>
            <person name="Rensing S.A."/>
        </authorList>
    </citation>
    <scope>NUCLEOTIDE SEQUENCE [LARGE SCALE GENOMIC DNA]</scope>
    <source>
        <strain evidence="5 6">S276</strain>
    </source>
</reference>
<gene>
    <name evidence="5" type="ORF">CBR_g26287</name>
</gene>
<comment type="subcellular location">
    <subcellularLocation>
        <location evidence="1">Nucleus</location>
    </subcellularLocation>
</comment>
<sequence length="1132" mass="118653">MCCIDACLLAPRARVSGAGAGEEEDSESRFPLAEHVRDSVSNPSSRTISPVSTPETGHPTGTSGAWSAMSPPSNSQQMSSPSAQVPKDREWAGAGPQTRGRAPQTPGQSGLHLGSSASVSLVQSVSPAGDARSSPTNMSSGAARDGLRSGAIAACSGVAMTASAAANDATAENVSPSGSGAVDARGGCGSVPKEVTKEDGTVKRAVPDDATRREGGGAKAPLEPPPSQPPAQHEGRKRKRKPVPEKLPLITPPPGNKPPDPMIKPRNKPKRITPGRDATPKDGGSKHGLAGQRILRDDGALSLAREGEEVGAVSSGGSELVGTCATPAATGEKSALPLKLRSKKQRMGVATAGSASMSGGPAENGSACDGVENRLPSGAVQGSSGEEIVTHPKGGAEHTRGGTGGSVTTGSEHPTSPKPREPATCAHVTTGLKGASGKARLMHALLSPSVQRWCMCEWFYSDIDLPWFIRNEFVEYLQHLGLGHVTRLTRVEWGEIRSSLGKPRRLSQAFLREERGKLALHRELARNHYQEMRSGVVEGFSQDFAKPLAVGQRVTARHPKKGQIHDGSVLTVDRGRCRVQFDRTDLGVELVEDTDVMPVNPMENLPDTMKRRRMPDGFDDSRNRAGLPLLNGVPATGTFVASGTIGNHFIDQPNVPATTYVGRRTRPQDRELELEPMPVVEKVDTDVEFLLHRHDDPDEEEATRAKEMEDRDRELVERQVAEEEARRAAIPTRRERERNAGTAREADVRALGELARVLDKKDLLLAELRRMNDEVEGGAIAVDGLVGEASSKADAFQRQYATVVLQLKEVNKQVERALLRLRQRNKYHESTLPPWQKGSPQMYSGAGMVYGGIPSSPSNVNDGSHLTASGSGGFGIGMYGGLSSGLPLASARGNGSVFTSGVGVATSGSSAAATGNGSAVMSPVIEAPFPIGEMAASARRQARAMVASVVQAFASEKMEAEDQAGRPTSRESSGEGAMEANGATTSEGGGGAAAGGGVGATATTTGGESGKDSGTADSCPTSKVSSLSRSGRPPLVPPDPLVGINPLIMPGTAKEAALLTELMASCVATLLMVQNCTERSLPHSDVVLTLDSALSSLRPHDSSNSSVFKEIERSIATIKSQIVAEVPATHVP</sequence>
<dbReference type="OrthoDB" id="2339771at2759"/>
<dbReference type="AlphaFoldDB" id="A0A388L7I0"/>
<dbReference type="GO" id="GO:0017053">
    <property type="term" value="C:transcription repressor complex"/>
    <property type="evidence" value="ECO:0007669"/>
    <property type="project" value="InterPro"/>
</dbReference>
<dbReference type="Pfam" id="PF06584">
    <property type="entry name" value="DIRP"/>
    <property type="match status" value="1"/>
</dbReference>
<feature type="compositionally biased region" description="Low complexity" evidence="3">
    <location>
        <begin position="115"/>
        <end position="126"/>
    </location>
</feature>
<evidence type="ECO:0000313" key="5">
    <source>
        <dbReference type="EMBL" id="GBG78256.1"/>
    </source>
</evidence>
<dbReference type="SMART" id="SM01135">
    <property type="entry name" value="DIRP"/>
    <property type="match status" value="1"/>
</dbReference>
<feature type="compositionally biased region" description="Pro residues" evidence="3">
    <location>
        <begin position="250"/>
        <end position="262"/>
    </location>
</feature>
<dbReference type="GO" id="GO:0005654">
    <property type="term" value="C:nucleoplasm"/>
    <property type="evidence" value="ECO:0007669"/>
    <property type="project" value="TreeGrafter"/>
</dbReference>
<dbReference type="InterPro" id="IPR010561">
    <property type="entry name" value="LIN-9/ALY1"/>
</dbReference>
<dbReference type="Gramene" id="GBG78256">
    <property type="protein sequence ID" value="GBG78256"/>
    <property type="gene ID" value="CBR_g26287"/>
</dbReference>
<evidence type="ECO:0000259" key="4">
    <source>
        <dbReference type="SMART" id="SM01135"/>
    </source>
</evidence>
<evidence type="ECO:0000256" key="3">
    <source>
        <dbReference type="SAM" id="MobiDB-lite"/>
    </source>
</evidence>
<feature type="region of interest" description="Disordered" evidence="3">
    <location>
        <begin position="957"/>
        <end position="1038"/>
    </location>
</feature>
<feature type="compositionally biased region" description="Gly residues" evidence="3">
    <location>
        <begin position="987"/>
        <end position="999"/>
    </location>
</feature>
<protein>
    <recommendedName>
        <fullName evidence="4">DIRP domain-containing protein</fullName>
    </recommendedName>
</protein>
<feature type="compositionally biased region" description="Basic and acidic residues" evidence="3">
    <location>
        <begin position="388"/>
        <end position="400"/>
    </location>
</feature>
<feature type="compositionally biased region" description="Polar residues" evidence="3">
    <location>
        <begin position="39"/>
        <end position="65"/>
    </location>
</feature>
<feature type="compositionally biased region" description="Low complexity" evidence="3">
    <location>
        <begin position="310"/>
        <end position="322"/>
    </location>
</feature>
<feature type="compositionally biased region" description="Low complexity" evidence="3">
    <location>
        <begin position="67"/>
        <end position="84"/>
    </location>
</feature>
<dbReference type="GO" id="GO:0051726">
    <property type="term" value="P:regulation of cell cycle"/>
    <property type="evidence" value="ECO:0007669"/>
    <property type="project" value="TreeGrafter"/>
</dbReference>
<feature type="region of interest" description="Disordered" evidence="3">
    <location>
        <begin position="167"/>
        <end position="423"/>
    </location>
</feature>
<evidence type="ECO:0000313" key="6">
    <source>
        <dbReference type="Proteomes" id="UP000265515"/>
    </source>
</evidence>
<feature type="domain" description="DIRP" evidence="4">
    <location>
        <begin position="459"/>
        <end position="560"/>
    </location>
</feature>
<evidence type="ECO:0000256" key="2">
    <source>
        <dbReference type="ARBA" id="ARBA00023242"/>
    </source>
</evidence>
<evidence type="ECO:0000256" key="1">
    <source>
        <dbReference type="ARBA" id="ARBA00004123"/>
    </source>
</evidence>
<organism evidence="5 6">
    <name type="scientific">Chara braunii</name>
    <name type="common">Braun's stonewort</name>
    <dbReference type="NCBI Taxonomy" id="69332"/>
    <lineage>
        <taxon>Eukaryota</taxon>
        <taxon>Viridiplantae</taxon>
        <taxon>Streptophyta</taxon>
        <taxon>Charophyceae</taxon>
        <taxon>Charales</taxon>
        <taxon>Characeae</taxon>
        <taxon>Chara</taxon>
    </lineage>
</organism>
<dbReference type="STRING" id="69332.A0A388L7I0"/>